<evidence type="ECO:0000313" key="1">
    <source>
        <dbReference type="EMBL" id="KAJ9099595.1"/>
    </source>
</evidence>
<evidence type="ECO:0000313" key="2">
    <source>
        <dbReference type="Proteomes" id="UP001230649"/>
    </source>
</evidence>
<dbReference type="Proteomes" id="UP001230649">
    <property type="component" value="Unassembled WGS sequence"/>
</dbReference>
<keyword evidence="2" id="KW-1185">Reference proteome</keyword>
<proteinExistence type="predicted"/>
<comment type="caution">
    <text evidence="1">The sequence shown here is derived from an EMBL/GenBank/DDBJ whole genome shotgun (WGS) entry which is preliminary data.</text>
</comment>
<sequence length="198" mass="22084">MESHPDISLTPRKRAGQPLIHFTYFSDPQRSRSAGIDVKHRQPFIDHFLRKLEPFQESNKEEAPEVQSKSSQNASQLSTTETAFNMLGESQSQTYSSVELGTNALATSFGRAPRLQRKRNSHTLRQQPPTDSEFATATMTAGTACDEVTQPHGRELAEEITEIFYEGMLRDSGCTESEAARLAALLSYEPSKSGRLTF</sequence>
<dbReference type="EMBL" id="JASBWS010000082">
    <property type="protein sequence ID" value="KAJ9099595.1"/>
    <property type="molecule type" value="Genomic_DNA"/>
</dbReference>
<reference evidence="1" key="1">
    <citation type="submission" date="2023-04" db="EMBL/GenBank/DDBJ databases">
        <title>Draft Genome sequencing of Naganishia species isolated from polar environments using Oxford Nanopore Technology.</title>
        <authorList>
            <person name="Leo P."/>
            <person name="Venkateswaran K."/>
        </authorList>
    </citation>
    <scope>NUCLEOTIDE SEQUENCE</scope>
    <source>
        <strain evidence="1">MNA-CCFEE 5262</strain>
    </source>
</reference>
<name>A0ACC2VJK4_9TREE</name>
<protein>
    <submittedName>
        <fullName evidence="1">Uncharacterized protein</fullName>
    </submittedName>
</protein>
<accession>A0ACC2VJK4</accession>
<organism evidence="1 2">
    <name type="scientific">Naganishia adeliensis</name>
    <dbReference type="NCBI Taxonomy" id="92952"/>
    <lineage>
        <taxon>Eukaryota</taxon>
        <taxon>Fungi</taxon>
        <taxon>Dikarya</taxon>
        <taxon>Basidiomycota</taxon>
        <taxon>Agaricomycotina</taxon>
        <taxon>Tremellomycetes</taxon>
        <taxon>Filobasidiales</taxon>
        <taxon>Filobasidiaceae</taxon>
        <taxon>Naganishia</taxon>
    </lineage>
</organism>
<gene>
    <name evidence="1" type="ORF">QFC20_005661</name>
</gene>